<proteinExistence type="predicted"/>
<organism evidence="4 5">
    <name type="scientific">Lophiotrema nucula</name>
    <dbReference type="NCBI Taxonomy" id="690887"/>
    <lineage>
        <taxon>Eukaryota</taxon>
        <taxon>Fungi</taxon>
        <taxon>Dikarya</taxon>
        <taxon>Ascomycota</taxon>
        <taxon>Pezizomycotina</taxon>
        <taxon>Dothideomycetes</taxon>
        <taxon>Pleosporomycetidae</taxon>
        <taxon>Pleosporales</taxon>
        <taxon>Lophiotremataceae</taxon>
        <taxon>Lophiotrema</taxon>
    </lineage>
</organism>
<dbReference type="InterPro" id="IPR036291">
    <property type="entry name" value="NAD(P)-bd_dom_sf"/>
</dbReference>
<sequence>MSTPSILLIGAGGYLGGPVTQELFANRSRFNRIAILTEESKKQKFAEHEAEGFELVLGAFDSPDSFKGFDIVICMLGNHAMKCQPAIIDAAMAAGVTEFYPSEFGSDIGRGDYLTNRYFRDKHITRQHLRNVAKKNPGFNYTFLITGGFIEFALLPLFGMDVDKHTFTFYGPPEKQEALTAVHDVAKYLVESVFLPKSPSQERIFRIPGGNYAWKDVVATLEKVQGVKYTCTYHPRQDAIDAQKACAEKGDVDGELAFALKSLMGDINAVSVPKPWDNDKFSFKPATLEEAVRKFFEDLKRGEDKLARDFPMPSQS</sequence>
<protein>
    <recommendedName>
        <fullName evidence="3">NmrA-like domain-containing protein</fullName>
    </recommendedName>
</protein>
<dbReference type="Proteomes" id="UP000799770">
    <property type="component" value="Unassembled WGS sequence"/>
</dbReference>
<evidence type="ECO:0000313" key="4">
    <source>
        <dbReference type="EMBL" id="KAF2116006.1"/>
    </source>
</evidence>
<dbReference type="SUPFAM" id="SSF51735">
    <property type="entry name" value="NAD(P)-binding Rossmann-fold domains"/>
    <property type="match status" value="1"/>
</dbReference>
<evidence type="ECO:0000256" key="1">
    <source>
        <dbReference type="ARBA" id="ARBA00022857"/>
    </source>
</evidence>
<gene>
    <name evidence="4" type="ORF">BDV96DRAFT_492722</name>
</gene>
<dbReference type="EMBL" id="ML977322">
    <property type="protein sequence ID" value="KAF2116006.1"/>
    <property type="molecule type" value="Genomic_DNA"/>
</dbReference>
<reference evidence="4" key="1">
    <citation type="journal article" date="2020" name="Stud. Mycol.">
        <title>101 Dothideomycetes genomes: a test case for predicting lifestyles and emergence of pathogens.</title>
        <authorList>
            <person name="Haridas S."/>
            <person name="Albert R."/>
            <person name="Binder M."/>
            <person name="Bloem J."/>
            <person name="Labutti K."/>
            <person name="Salamov A."/>
            <person name="Andreopoulos B."/>
            <person name="Baker S."/>
            <person name="Barry K."/>
            <person name="Bills G."/>
            <person name="Bluhm B."/>
            <person name="Cannon C."/>
            <person name="Castanera R."/>
            <person name="Culley D."/>
            <person name="Daum C."/>
            <person name="Ezra D."/>
            <person name="Gonzalez J."/>
            <person name="Henrissat B."/>
            <person name="Kuo A."/>
            <person name="Liang C."/>
            <person name="Lipzen A."/>
            <person name="Lutzoni F."/>
            <person name="Magnuson J."/>
            <person name="Mondo S."/>
            <person name="Nolan M."/>
            <person name="Ohm R."/>
            <person name="Pangilinan J."/>
            <person name="Park H.-J."/>
            <person name="Ramirez L."/>
            <person name="Alfaro M."/>
            <person name="Sun H."/>
            <person name="Tritt A."/>
            <person name="Yoshinaga Y."/>
            <person name="Zwiers L.-H."/>
            <person name="Turgeon B."/>
            <person name="Goodwin S."/>
            <person name="Spatafora J."/>
            <person name="Crous P."/>
            <person name="Grigoriev I."/>
        </authorList>
    </citation>
    <scope>NUCLEOTIDE SEQUENCE</scope>
    <source>
        <strain evidence="4">CBS 627.86</strain>
    </source>
</reference>
<dbReference type="Gene3D" id="3.40.50.720">
    <property type="entry name" value="NAD(P)-binding Rossmann-like Domain"/>
    <property type="match status" value="1"/>
</dbReference>
<dbReference type="InterPro" id="IPR051609">
    <property type="entry name" value="NmrA/Isoflavone_reductase-like"/>
</dbReference>
<evidence type="ECO:0000259" key="3">
    <source>
        <dbReference type="Pfam" id="PF05368"/>
    </source>
</evidence>
<evidence type="ECO:0000313" key="5">
    <source>
        <dbReference type="Proteomes" id="UP000799770"/>
    </source>
</evidence>
<keyword evidence="1" id="KW-0521">NADP</keyword>
<name>A0A6A5Z9Y6_9PLEO</name>
<dbReference type="AlphaFoldDB" id="A0A6A5Z9Y6"/>
<dbReference type="GO" id="GO:0016491">
    <property type="term" value="F:oxidoreductase activity"/>
    <property type="evidence" value="ECO:0007669"/>
    <property type="project" value="UniProtKB-KW"/>
</dbReference>
<keyword evidence="2" id="KW-0560">Oxidoreductase</keyword>
<dbReference type="Pfam" id="PF05368">
    <property type="entry name" value="NmrA"/>
    <property type="match status" value="1"/>
</dbReference>
<feature type="domain" description="NmrA-like" evidence="3">
    <location>
        <begin position="5"/>
        <end position="237"/>
    </location>
</feature>
<evidence type="ECO:0000256" key="2">
    <source>
        <dbReference type="ARBA" id="ARBA00023002"/>
    </source>
</evidence>
<dbReference type="PANTHER" id="PTHR47706:SF11">
    <property type="entry name" value="ISOFLAVONE REDUCTASE FAMILY PROTEIN (AFU_ORTHOLOGUE AFUA_1G12510)"/>
    <property type="match status" value="1"/>
</dbReference>
<dbReference type="OrthoDB" id="9974981at2759"/>
<dbReference type="InterPro" id="IPR008030">
    <property type="entry name" value="NmrA-like"/>
</dbReference>
<dbReference type="PANTHER" id="PTHR47706">
    <property type="entry name" value="NMRA-LIKE FAMILY PROTEIN"/>
    <property type="match status" value="1"/>
</dbReference>
<dbReference type="Gene3D" id="3.90.25.10">
    <property type="entry name" value="UDP-galactose 4-epimerase, domain 1"/>
    <property type="match status" value="1"/>
</dbReference>
<keyword evidence="5" id="KW-1185">Reference proteome</keyword>
<accession>A0A6A5Z9Y6</accession>